<evidence type="ECO:0008006" key="3">
    <source>
        <dbReference type="Google" id="ProtNLM"/>
    </source>
</evidence>
<evidence type="ECO:0000313" key="1">
    <source>
        <dbReference type="EMBL" id="KZV84043.1"/>
    </source>
</evidence>
<sequence length="117" mass="12877">EAEGVIDGGAQIVILSQRLWETIGRPIDRRKVMKLEAANNTNSQTYGLCANLEVRIGGIPLFLQAQVVEHAPFDLLLGRPFFAVGCTEERTLADGRSHITIHDPNSELAVTLPTKER</sequence>
<dbReference type="STRING" id="1314781.A0A165D983"/>
<dbReference type="SUPFAM" id="SSF50630">
    <property type="entry name" value="Acid proteases"/>
    <property type="match status" value="1"/>
</dbReference>
<dbReference type="Gene3D" id="2.40.70.10">
    <property type="entry name" value="Acid Proteases"/>
    <property type="match status" value="1"/>
</dbReference>
<dbReference type="CDD" id="cd00303">
    <property type="entry name" value="retropepsin_like"/>
    <property type="match status" value="1"/>
</dbReference>
<feature type="non-terminal residue" evidence="1">
    <location>
        <position position="1"/>
    </location>
</feature>
<reference evidence="1 2" key="1">
    <citation type="journal article" date="2016" name="Mol. Biol. Evol.">
        <title>Comparative Genomics of Early-Diverging Mushroom-Forming Fungi Provides Insights into the Origins of Lignocellulose Decay Capabilities.</title>
        <authorList>
            <person name="Nagy L.G."/>
            <person name="Riley R."/>
            <person name="Tritt A."/>
            <person name="Adam C."/>
            <person name="Daum C."/>
            <person name="Floudas D."/>
            <person name="Sun H."/>
            <person name="Yadav J.S."/>
            <person name="Pangilinan J."/>
            <person name="Larsson K.H."/>
            <person name="Matsuura K."/>
            <person name="Barry K."/>
            <person name="Labutti K."/>
            <person name="Kuo R."/>
            <person name="Ohm R.A."/>
            <person name="Bhattacharya S.S."/>
            <person name="Shirouzu T."/>
            <person name="Yoshinaga Y."/>
            <person name="Martin F.M."/>
            <person name="Grigoriev I.V."/>
            <person name="Hibbett D.S."/>
        </authorList>
    </citation>
    <scope>NUCLEOTIDE SEQUENCE [LARGE SCALE GENOMIC DNA]</scope>
    <source>
        <strain evidence="1 2">HHB12029</strain>
    </source>
</reference>
<dbReference type="InParanoid" id="A0A165D983"/>
<dbReference type="Pfam" id="PF13975">
    <property type="entry name" value="gag-asp_proteas"/>
    <property type="match status" value="1"/>
</dbReference>
<feature type="non-terminal residue" evidence="1">
    <location>
        <position position="117"/>
    </location>
</feature>
<keyword evidence="2" id="KW-1185">Reference proteome</keyword>
<dbReference type="OrthoDB" id="5596707at2759"/>
<proteinExistence type="predicted"/>
<dbReference type="EMBL" id="KV426243">
    <property type="protein sequence ID" value="KZV84043.1"/>
    <property type="molecule type" value="Genomic_DNA"/>
</dbReference>
<evidence type="ECO:0000313" key="2">
    <source>
        <dbReference type="Proteomes" id="UP000077266"/>
    </source>
</evidence>
<dbReference type="AlphaFoldDB" id="A0A165D983"/>
<name>A0A165D983_EXIGL</name>
<accession>A0A165D983</accession>
<dbReference type="Proteomes" id="UP000077266">
    <property type="component" value="Unassembled WGS sequence"/>
</dbReference>
<protein>
    <recommendedName>
        <fullName evidence="3">Peptidase A2 domain-containing protein</fullName>
    </recommendedName>
</protein>
<dbReference type="InterPro" id="IPR021109">
    <property type="entry name" value="Peptidase_aspartic_dom_sf"/>
</dbReference>
<gene>
    <name evidence="1" type="ORF">EXIGLDRAFT_569147</name>
</gene>
<organism evidence="1 2">
    <name type="scientific">Exidia glandulosa HHB12029</name>
    <dbReference type="NCBI Taxonomy" id="1314781"/>
    <lineage>
        <taxon>Eukaryota</taxon>
        <taxon>Fungi</taxon>
        <taxon>Dikarya</taxon>
        <taxon>Basidiomycota</taxon>
        <taxon>Agaricomycotina</taxon>
        <taxon>Agaricomycetes</taxon>
        <taxon>Auriculariales</taxon>
        <taxon>Exidiaceae</taxon>
        <taxon>Exidia</taxon>
    </lineage>
</organism>